<feature type="region of interest" description="Disordered" evidence="1">
    <location>
        <begin position="239"/>
        <end position="258"/>
    </location>
</feature>
<dbReference type="GeneID" id="6005005"/>
<protein>
    <submittedName>
        <fullName evidence="2">Uncharacterized protein</fullName>
    </submittedName>
</protein>
<feature type="region of interest" description="Disordered" evidence="1">
    <location>
        <begin position="564"/>
        <end position="620"/>
    </location>
</feature>
<evidence type="ECO:0000313" key="2">
    <source>
        <dbReference type="EMBL" id="EAU93250.2"/>
    </source>
</evidence>
<feature type="compositionally biased region" description="Low complexity" evidence="1">
    <location>
        <begin position="312"/>
        <end position="328"/>
    </location>
</feature>
<dbReference type="HOGENOM" id="CLU_253829_0_0_1"/>
<feature type="region of interest" description="Disordered" evidence="1">
    <location>
        <begin position="798"/>
        <end position="1069"/>
    </location>
</feature>
<feature type="compositionally biased region" description="Polar residues" evidence="1">
    <location>
        <begin position="585"/>
        <end position="597"/>
    </location>
</feature>
<feature type="region of interest" description="Disordered" evidence="1">
    <location>
        <begin position="756"/>
        <end position="775"/>
    </location>
</feature>
<feature type="region of interest" description="Disordered" evidence="1">
    <location>
        <begin position="1084"/>
        <end position="1383"/>
    </location>
</feature>
<accession>A8N131</accession>
<keyword evidence="3" id="KW-1185">Reference proteome</keyword>
<feature type="compositionally biased region" description="Low complexity" evidence="1">
    <location>
        <begin position="1060"/>
        <end position="1069"/>
    </location>
</feature>
<feature type="compositionally biased region" description="Polar residues" evidence="1">
    <location>
        <begin position="1156"/>
        <end position="1167"/>
    </location>
</feature>
<evidence type="ECO:0000256" key="1">
    <source>
        <dbReference type="SAM" id="MobiDB-lite"/>
    </source>
</evidence>
<dbReference type="OMA" id="MDAHEYF"/>
<feature type="compositionally biased region" description="Polar residues" evidence="1">
    <location>
        <begin position="1012"/>
        <end position="1021"/>
    </location>
</feature>
<comment type="caution">
    <text evidence="2">The sequence shown here is derived from an EMBL/GenBank/DDBJ whole genome shotgun (WGS) entry which is preliminary data.</text>
</comment>
<feature type="compositionally biased region" description="Low complexity" evidence="1">
    <location>
        <begin position="1175"/>
        <end position="1198"/>
    </location>
</feature>
<dbReference type="EMBL" id="AACS02000001">
    <property type="protein sequence ID" value="EAU93250.2"/>
    <property type="molecule type" value="Genomic_DNA"/>
</dbReference>
<gene>
    <name evidence="2" type="ORF">CC1G_11232</name>
</gene>
<name>A8N131_COPC7</name>
<feature type="compositionally biased region" description="Polar residues" evidence="1">
    <location>
        <begin position="1106"/>
        <end position="1115"/>
    </location>
</feature>
<feature type="compositionally biased region" description="Polar residues" evidence="1">
    <location>
        <begin position="370"/>
        <end position="399"/>
    </location>
</feature>
<feature type="region of interest" description="Disordered" evidence="1">
    <location>
        <begin position="348"/>
        <end position="408"/>
    </location>
</feature>
<feature type="compositionally biased region" description="Basic and acidic residues" evidence="1">
    <location>
        <begin position="996"/>
        <end position="1010"/>
    </location>
</feature>
<dbReference type="KEGG" id="cci:CC1G_11232"/>
<feature type="region of interest" description="Disordered" evidence="1">
    <location>
        <begin position="649"/>
        <end position="671"/>
    </location>
</feature>
<dbReference type="InParanoid" id="A8N131"/>
<feature type="compositionally biased region" description="Polar residues" evidence="1">
    <location>
        <begin position="1263"/>
        <end position="1282"/>
    </location>
</feature>
<dbReference type="Proteomes" id="UP000001861">
    <property type="component" value="Unassembled WGS sequence"/>
</dbReference>
<feature type="compositionally biased region" description="Acidic residues" evidence="1">
    <location>
        <begin position="1355"/>
        <end position="1375"/>
    </location>
</feature>
<feature type="compositionally biased region" description="Low complexity" evidence="1">
    <location>
        <begin position="240"/>
        <end position="252"/>
    </location>
</feature>
<feature type="compositionally biased region" description="Low complexity" evidence="1">
    <location>
        <begin position="448"/>
        <end position="470"/>
    </location>
</feature>
<feature type="compositionally biased region" description="Polar residues" evidence="1">
    <location>
        <begin position="1313"/>
        <end position="1331"/>
    </location>
</feature>
<feature type="compositionally biased region" description="Low complexity" evidence="1">
    <location>
        <begin position="981"/>
        <end position="994"/>
    </location>
</feature>
<feature type="compositionally biased region" description="Basic and acidic residues" evidence="1">
    <location>
        <begin position="933"/>
        <end position="944"/>
    </location>
</feature>
<dbReference type="OrthoDB" id="2995604at2759"/>
<evidence type="ECO:0000313" key="3">
    <source>
        <dbReference type="Proteomes" id="UP000001861"/>
    </source>
</evidence>
<feature type="compositionally biased region" description="Basic and acidic residues" evidence="1">
    <location>
        <begin position="650"/>
        <end position="671"/>
    </location>
</feature>
<reference evidence="2 3" key="1">
    <citation type="journal article" date="2010" name="Proc. Natl. Acad. Sci. U.S.A.">
        <title>Insights into evolution of multicellular fungi from the assembled chromosomes of the mushroom Coprinopsis cinerea (Coprinus cinereus).</title>
        <authorList>
            <person name="Stajich J.E."/>
            <person name="Wilke S.K."/>
            <person name="Ahren D."/>
            <person name="Au C.H."/>
            <person name="Birren B.W."/>
            <person name="Borodovsky M."/>
            <person name="Burns C."/>
            <person name="Canback B."/>
            <person name="Casselton L.A."/>
            <person name="Cheng C.K."/>
            <person name="Deng J."/>
            <person name="Dietrich F.S."/>
            <person name="Fargo D.C."/>
            <person name="Farman M.L."/>
            <person name="Gathman A.C."/>
            <person name="Goldberg J."/>
            <person name="Guigo R."/>
            <person name="Hoegger P.J."/>
            <person name="Hooker J.B."/>
            <person name="Huggins A."/>
            <person name="James T.Y."/>
            <person name="Kamada T."/>
            <person name="Kilaru S."/>
            <person name="Kodira C."/>
            <person name="Kues U."/>
            <person name="Kupfer D."/>
            <person name="Kwan H.S."/>
            <person name="Lomsadze A."/>
            <person name="Li W."/>
            <person name="Lilly W.W."/>
            <person name="Ma L.J."/>
            <person name="Mackey A.J."/>
            <person name="Manning G."/>
            <person name="Martin F."/>
            <person name="Muraguchi H."/>
            <person name="Natvig D.O."/>
            <person name="Palmerini H."/>
            <person name="Ramesh M.A."/>
            <person name="Rehmeyer C.J."/>
            <person name="Roe B.A."/>
            <person name="Shenoy N."/>
            <person name="Stanke M."/>
            <person name="Ter-Hovhannisyan V."/>
            <person name="Tunlid A."/>
            <person name="Velagapudi R."/>
            <person name="Vision T.J."/>
            <person name="Zeng Q."/>
            <person name="Zolan M.E."/>
            <person name="Pukkila P.J."/>
        </authorList>
    </citation>
    <scope>NUCLEOTIDE SEQUENCE [LARGE SCALE GENOMIC DNA]</scope>
    <source>
        <strain evidence="3">Okayama-7 / 130 / ATCC MYA-4618 / FGSC 9003</strain>
    </source>
</reference>
<proteinExistence type="predicted"/>
<feature type="compositionally biased region" description="Low complexity" evidence="1">
    <location>
        <begin position="910"/>
        <end position="927"/>
    </location>
</feature>
<feature type="compositionally biased region" description="Basic and acidic residues" evidence="1">
    <location>
        <begin position="859"/>
        <end position="889"/>
    </location>
</feature>
<feature type="region of interest" description="Disordered" evidence="1">
    <location>
        <begin position="306"/>
        <end position="329"/>
    </location>
</feature>
<organism evidence="2 3">
    <name type="scientific">Coprinopsis cinerea (strain Okayama-7 / 130 / ATCC MYA-4618 / FGSC 9003)</name>
    <name type="common">Inky cap fungus</name>
    <name type="synonym">Hormographiella aspergillata</name>
    <dbReference type="NCBI Taxonomy" id="240176"/>
    <lineage>
        <taxon>Eukaryota</taxon>
        <taxon>Fungi</taxon>
        <taxon>Dikarya</taxon>
        <taxon>Basidiomycota</taxon>
        <taxon>Agaricomycotina</taxon>
        <taxon>Agaricomycetes</taxon>
        <taxon>Agaricomycetidae</taxon>
        <taxon>Agaricales</taxon>
        <taxon>Agaricineae</taxon>
        <taxon>Psathyrellaceae</taxon>
        <taxon>Coprinopsis</taxon>
    </lineage>
</organism>
<feature type="compositionally biased region" description="Low complexity" evidence="1">
    <location>
        <begin position="194"/>
        <end position="209"/>
    </location>
</feature>
<dbReference type="VEuPathDB" id="FungiDB:CC1G_11232"/>
<feature type="compositionally biased region" description="Basic and acidic residues" evidence="1">
    <location>
        <begin position="1221"/>
        <end position="1239"/>
    </location>
</feature>
<feature type="region of interest" description="Disordered" evidence="1">
    <location>
        <begin position="155"/>
        <end position="232"/>
    </location>
</feature>
<dbReference type="RefSeq" id="XP_001828580.2">
    <property type="nucleotide sequence ID" value="XM_001828528.2"/>
</dbReference>
<feature type="region of interest" description="Disordered" evidence="1">
    <location>
        <begin position="445"/>
        <end position="505"/>
    </location>
</feature>
<sequence>MATPTGSGSRWLSLDEFNDLVSASLAPTNADIINPESAEIPKGGQMISPENTRIEVPDVRKTNWNAVSIPGTSTSCLSPSSPFVPFNNPSLKPTVAGGLSPNSRLSSLPLRRKFSPRAGWKSRGPPVVDDSTINWQLEPFLGSSEIMANPSVSTSTLSTVDTRQCPGLPGSSTNGRKPIALLQKLKRQASALVKPSSSTPKANTSSSTSRGNHPYLTDSMGGMSRPPFDRMVSFAPTPAHSVSTYSTSIHSRSSIDDDSSFLDYGDEHSFSMRRLRHGKSMPTLTLFRNRNANFVHNGIADASQDDLRSVMTSDTAETTTEEATSTESGDFIPYIPLVLQHERGMKPLQLNAAGESRNTSRRNNRRNEDTPSPTQSNSDGSESTHSPITPKTPFFAQNGSISVSSDDDETESISSSFVASDHDVALGNSKKSELLRQRSFKSNSHLYSSPFASSRRSSSPSPLSRYQSSPHPFARVPGQSSEDDNLSQRERKKPSKHLPVEDDRVTIATTSESCYSMDSYGYSRPDPLSSFKPHSPTPTATTFITALEDPGFPSSLEVETDDEFMLPSQSRRSIVPPSIRIEDASGSSDLSEPTPTAANMPKPSEPVWQNHSTPEIPKIGVGRQTVDPKVIQSPVKESQPKEWTLLLGAKNDDLSKPEPRPRTRSAVSRDIKSRITALQESGRARTQSAATPRRAQEARDVIGAITSSPARFSPDKPSPKPLLRVQPIIDTDASDSEADPFHNDFTSGEVLDKAKEQDRLLRRSGSAQPFVGARKDSELTDPIDWTLMLPLPMPQSKYSVARLPDPPTEISASRAGSRRRSSGAITKARSSVDLTAGMNKDPWGTKSNAKTEYSSLKSIKKELEKLEETNAKLESRRKAREDTRLREEEYLAAILGDSEDNVSDNDNRQSGDSSEMGGESSSGESYGNVIAVTEKERDDHRQRALDTLSGRSTPCLGKAMAAAEGEVPEVPSLPKNLDIPSSGEGSRSSGSSDGQFEERLVSLLQDKEQVEQSESPKNTETSESRPMAVENHQPPSKLKDNVPKATRPSLKANTSIYAFPSTSSPLSSPTRLAIGASKPIYVPPAGYLPYSRPNSLTTRAPIGPSRDSQGLSFSQYGPHASAQRHQPKGKTLVMPSTIASVVTPGSKVSKAARPGTAQTIKGNATPHTTDDGDRVSICSVKSTASSSSTDTVVPSTSSRRGSAQTGPSGADAAPDVSTAPSKEEGHDGSHLDIPARERTISTCSSLYDQPLELDFPMPPTFNPAVTNRTSPDLTIPQGSLRLTMTPPMLRRQPSCGETLGLDEDIELPPPTPLQRSSPHKNNSPRKASPRTSPIPHGHPHPAPTLSASDPSMSGWEDDGDDDEQDDENSESEDGDTVYLSMSEDDYEDAVSMLSGMFYSARSSMDSRP</sequence>